<gene>
    <name evidence="1" type="ORF">PR048_015767</name>
</gene>
<evidence type="ECO:0000313" key="1">
    <source>
        <dbReference type="EMBL" id="KAJ8883912.1"/>
    </source>
</evidence>
<reference evidence="1 2" key="1">
    <citation type="submission" date="2023-02" db="EMBL/GenBank/DDBJ databases">
        <title>LHISI_Scaffold_Assembly.</title>
        <authorList>
            <person name="Stuart O.P."/>
            <person name="Cleave R."/>
            <person name="Magrath M.J.L."/>
            <person name="Mikheyev A.S."/>
        </authorList>
    </citation>
    <scope>NUCLEOTIDE SEQUENCE [LARGE SCALE GENOMIC DNA]</scope>
    <source>
        <strain evidence="1">Daus_M_001</strain>
        <tissue evidence="1">Leg muscle</tissue>
    </source>
</reference>
<keyword evidence="2" id="KW-1185">Reference proteome</keyword>
<name>A0ABQ9HI32_9NEOP</name>
<dbReference type="Proteomes" id="UP001159363">
    <property type="component" value="Chromosome 4"/>
</dbReference>
<organism evidence="1 2">
    <name type="scientific">Dryococelus australis</name>
    <dbReference type="NCBI Taxonomy" id="614101"/>
    <lineage>
        <taxon>Eukaryota</taxon>
        <taxon>Metazoa</taxon>
        <taxon>Ecdysozoa</taxon>
        <taxon>Arthropoda</taxon>
        <taxon>Hexapoda</taxon>
        <taxon>Insecta</taxon>
        <taxon>Pterygota</taxon>
        <taxon>Neoptera</taxon>
        <taxon>Polyneoptera</taxon>
        <taxon>Phasmatodea</taxon>
        <taxon>Verophasmatodea</taxon>
        <taxon>Anareolatae</taxon>
        <taxon>Phasmatidae</taxon>
        <taxon>Eurycanthinae</taxon>
        <taxon>Dryococelus</taxon>
    </lineage>
</organism>
<accession>A0ABQ9HI32</accession>
<comment type="caution">
    <text evidence="1">The sequence shown here is derived from an EMBL/GenBank/DDBJ whole genome shotgun (WGS) entry which is preliminary data.</text>
</comment>
<proteinExistence type="predicted"/>
<sequence>MHGRHPSILTCSGITARDFSKTTEPSQEDHFLVCMRLNVQYLTEWSGNLSSRCRHVKRQISTLRRCAREEYHHPGLFERGHMVRLHECGWSGRSAAIHLSRAVTAMNSTNTDRCIRQSAVEERGTTSGEILQSVGACTIFAGLNKNHSSPFEWSCPAGTARTAFDPLESCGMAMVACASGHYPPPVRFNECLFASLLVLSREEALPNIERRDVRDTVPRKLLSLPRNMARSTLPLIPDVHLSTHPLQLTASATTGKKTYQLIYRILEFYIQYDTQLDRQTSGEPVFSVINNCVNTTQQIPQQERGRGGVVVRLLDSLRCRSRTFACWNRAGRCRWSAGFLDDLPFPPPFHSGTAPYSPRFTHVGSQDFYVNSNQNLSTHSLHSRNNYAFLTRANKDSPHLNLETGGSIWLVRITTRDTPKAAGSSLPDIPTWKFLPTSSAAVVEKAPTLASRRPISIPCFTLANWPPSSFSGGGRCRVAYCAYLDHIQHGARPVTPQSLSHSHLKHAGCLHAANSRRSPSSRQELAAWGSGPVLTAVSKQHAPLFILADRFLIAAQRQSP</sequence>
<protein>
    <submittedName>
        <fullName evidence="1">Uncharacterized protein</fullName>
    </submittedName>
</protein>
<evidence type="ECO:0000313" key="2">
    <source>
        <dbReference type="Proteomes" id="UP001159363"/>
    </source>
</evidence>
<dbReference type="EMBL" id="JARBHB010000005">
    <property type="protein sequence ID" value="KAJ8883912.1"/>
    <property type="molecule type" value="Genomic_DNA"/>
</dbReference>